<name>A0A270BZ00_9PROT</name>
<reference evidence="1 2" key="1">
    <citation type="submission" date="2017-04" db="EMBL/GenBank/DDBJ databases">
        <title>Kefir bacterial isolates.</title>
        <authorList>
            <person name="Kim Y."/>
            <person name="Blasche S."/>
            <person name="Patil K.R."/>
        </authorList>
    </citation>
    <scope>NUCLEOTIDE SEQUENCE [LARGE SCALE GENOMIC DNA]</scope>
    <source>
        <strain evidence="1 2">KR-2</strain>
    </source>
</reference>
<dbReference type="OrthoDB" id="7278007at2"/>
<sequence length="113" mass="12680">MLSVITSALPTVDRELAFTFSIVSLSSGEASPEAVRKWQIDVKKLALKAFRDLGIETKDVTEEDIKKACSVVLDDAKKTIPRGMSSFNFKADYVSPEYVQELIELDKTFLEQF</sequence>
<dbReference type="Proteomes" id="UP000216033">
    <property type="component" value="Unassembled WGS sequence"/>
</dbReference>
<proteinExistence type="predicted"/>
<dbReference type="RefSeq" id="WP_095351118.1">
    <property type="nucleotide sequence ID" value="NZ_NDFO01000003.1"/>
</dbReference>
<organism evidence="1 2">
    <name type="scientific">Acetobacter syzygii</name>
    <dbReference type="NCBI Taxonomy" id="146476"/>
    <lineage>
        <taxon>Bacteria</taxon>
        <taxon>Pseudomonadati</taxon>
        <taxon>Pseudomonadota</taxon>
        <taxon>Alphaproteobacteria</taxon>
        <taxon>Acetobacterales</taxon>
        <taxon>Acetobacteraceae</taxon>
        <taxon>Acetobacter</taxon>
    </lineage>
</organism>
<evidence type="ECO:0000313" key="1">
    <source>
        <dbReference type="EMBL" id="PAL29296.1"/>
    </source>
</evidence>
<comment type="caution">
    <text evidence="1">The sequence shown here is derived from an EMBL/GenBank/DDBJ whole genome shotgun (WGS) entry which is preliminary data.</text>
</comment>
<dbReference type="AlphaFoldDB" id="A0A270BZ00"/>
<dbReference type="EMBL" id="NDFP01000001">
    <property type="protein sequence ID" value="PAL29296.1"/>
    <property type="molecule type" value="Genomic_DNA"/>
</dbReference>
<evidence type="ECO:0000313" key="2">
    <source>
        <dbReference type="Proteomes" id="UP000216033"/>
    </source>
</evidence>
<keyword evidence="2" id="KW-1185">Reference proteome</keyword>
<accession>A0A270BZ00</accession>
<protein>
    <submittedName>
        <fullName evidence="1">Uncharacterized protein</fullName>
    </submittedName>
</protein>
<gene>
    <name evidence="1" type="ORF">B9K05_01195</name>
</gene>